<dbReference type="SUPFAM" id="SSF53955">
    <property type="entry name" value="Lysozyme-like"/>
    <property type="match status" value="1"/>
</dbReference>
<evidence type="ECO:0000256" key="2">
    <source>
        <dbReference type="ARBA" id="ARBA00023157"/>
    </source>
</evidence>
<dbReference type="EMBL" id="NCKV01020166">
    <property type="protein sequence ID" value="RWS20089.1"/>
    <property type="molecule type" value="Genomic_DNA"/>
</dbReference>
<evidence type="ECO:0000313" key="5">
    <source>
        <dbReference type="Proteomes" id="UP000288716"/>
    </source>
</evidence>
<gene>
    <name evidence="4" type="ORF">B4U80_11450</name>
</gene>
<dbReference type="Gene3D" id="1.10.530.10">
    <property type="match status" value="1"/>
</dbReference>
<feature type="domain" description="Glycoside hydrolase family 19 catalytic" evidence="3">
    <location>
        <begin position="95"/>
        <end position="203"/>
    </location>
</feature>
<dbReference type="Gene3D" id="3.30.20.10">
    <property type="entry name" value="Endochitinase, domain 2"/>
    <property type="match status" value="1"/>
</dbReference>
<dbReference type="STRING" id="299467.A0A443RYF9"/>
<dbReference type="PANTHER" id="PTHR22595">
    <property type="entry name" value="CHITINASE-RELATED"/>
    <property type="match status" value="1"/>
</dbReference>
<dbReference type="GO" id="GO:0004568">
    <property type="term" value="F:chitinase activity"/>
    <property type="evidence" value="ECO:0007669"/>
    <property type="project" value="InterPro"/>
</dbReference>
<accession>A0A443RYF9</accession>
<reference evidence="4 5" key="1">
    <citation type="journal article" date="2018" name="Gigascience">
        <title>Genomes of trombidid mites reveal novel predicted allergens and laterally-transferred genes associated with secondary metabolism.</title>
        <authorList>
            <person name="Dong X."/>
            <person name="Chaisiri K."/>
            <person name="Xia D."/>
            <person name="Armstrong S.D."/>
            <person name="Fang Y."/>
            <person name="Donnelly M.J."/>
            <person name="Kadowaki T."/>
            <person name="McGarry J.W."/>
            <person name="Darby A.C."/>
            <person name="Makepeace B.L."/>
        </authorList>
    </citation>
    <scope>NUCLEOTIDE SEQUENCE [LARGE SCALE GENOMIC DNA]</scope>
    <source>
        <strain evidence="4">UoL-UT</strain>
    </source>
</reference>
<name>A0A443RYF9_9ACAR</name>
<evidence type="ECO:0000259" key="3">
    <source>
        <dbReference type="Pfam" id="PF00182"/>
    </source>
</evidence>
<keyword evidence="1" id="KW-0611">Plant defense</keyword>
<sequence>YTRECFWTECLGSYGCSVGFIPCYPHTDFDQVKYENCASGGSISKIRKLIHTYYLLHSVFITFDEFVKAVAIHGYPSPGCDKYNALTSQAHSAGNISSKQELAMFLTQILYTSGGLVVKSEIRCKETGCHGEYDSSVGAHGKSYYGRGYIQLSHSYNYRQASQDLYGDLRLIENPDLVSDDENVAWATALWYWKTRVRNQPNVLNFWFGATTNAIIGALECRGGYQHLARKRFDMYKMVLLALNIHAKPNERGCYN</sequence>
<proteinExistence type="predicted"/>
<dbReference type="InterPro" id="IPR000726">
    <property type="entry name" value="Glyco_hydro_19_cat"/>
</dbReference>
<comment type="caution">
    <text evidence="4">The sequence shown here is derived from an EMBL/GenBank/DDBJ whole genome shotgun (WGS) entry which is preliminary data.</text>
</comment>
<dbReference type="GO" id="GO:0006032">
    <property type="term" value="P:chitin catabolic process"/>
    <property type="evidence" value="ECO:0007669"/>
    <property type="project" value="InterPro"/>
</dbReference>
<dbReference type="OrthoDB" id="10051786at2759"/>
<dbReference type="CDD" id="cd00325">
    <property type="entry name" value="chitinase_GH19"/>
    <property type="match status" value="1"/>
</dbReference>
<keyword evidence="2" id="KW-1015">Disulfide bond</keyword>
<feature type="non-terminal residue" evidence="4">
    <location>
        <position position="1"/>
    </location>
</feature>
<evidence type="ECO:0000256" key="1">
    <source>
        <dbReference type="ARBA" id="ARBA00022821"/>
    </source>
</evidence>
<dbReference type="GO" id="GO:0006952">
    <property type="term" value="P:defense response"/>
    <property type="evidence" value="ECO:0007669"/>
    <property type="project" value="UniProtKB-KW"/>
</dbReference>
<protein>
    <recommendedName>
        <fullName evidence="3">Glycoside hydrolase family 19 catalytic domain-containing protein</fullName>
    </recommendedName>
</protein>
<dbReference type="VEuPathDB" id="VectorBase:LDEU011951"/>
<dbReference type="Pfam" id="PF00182">
    <property type="entry name" value="Glyco_hydro_19"/>
    <property type="match status" value="1"/>
</dbReference>
<dbReference type="InterPro" id="IPR023346">
    <property type="entry name" value="Lysozyme-like_dom_sf"/>
</dbReference>
<organism evidence="4 5">
    <name type="scientific">Leptotrombidium deliense</name>
    <dbReference type="NCBI Taxonomy" id="299467"/>
    <lineage>
        <taxon>Eukaryota</taxon>
        <taxon>Metazoa</taxon>
        <taxon>Ecdysozoa</taxon>
        <taxon>Arthropoda</taxon>
        <taxon>Chelicerata</taxon>
        <taxon>Arachnida</taxon>
        <taxon>Acari</taxon>
        <taxon>Acariformes</taxon>
        <taxon>Trombidiformes</taxon>
        <taxon>Prostigmata</taxon>
        <taxon>Anystina</taxon>
        <taxon>Parasitengona</taxon>
        <taxon>Trombiculoidea</taxon>
        <taxon>Trombiculidae</taxon>
        <taxon>Leptotrombidium</taxon>
    </lineage>
</organism>
<keyword evidence="5" id="KW-1185">Reference proteome</keyword>
<evidence type="ECO:0000313" key="4">
    <source>
        <dbReference type="EMBL" id="RWS20089.1"/>
    </source>
</evidence>
<dbReference type="PANTHER" id="PTHR22595:SF79">
    <property type="entry name" value="CHITINASE 12"/>
    <property type="match status" value="1"/>
</dbReference>
<dbReference type="AlphaFoldDB" id="A0A443RYF9"/>
<dbReference type="Proteomes" id="UP000288716">
    <property type="component" value="Unassembled WGS sequence"/>
</dbReference>
<dbReference type="GO" id="GO:0016998">
    <property type="term" value="P:cell wall macromolecule catabolic process"/>
    <property type="evidence" value="ECO:0007669"/>
    <property type="project" value="InterPro"/>
</dbReference>